<dbReference type="InterPro" id="IPR050643">
    <property type="entry name" value="Periplasmic_pilus_chap"/>
</dbReference>
<gene>
    <name evidence="3" type="primary">yehC_1</name>
    <name evidence="3" type="ORF">NCTC10429_02852</name>
</gene>
<dbReference type="PANTHER" id="PTHR30251:SF10">
    <property type="entry name" value="FIMBRIAL CHAPERONE YEHC-RELATED"/>
    <property type="match status" value="1"/>
</dbReference>
<protein>
    <submittedName>
        <fullName evidence="3">Putative periplasmic pilin chaperone</fullName>
    </submittedName>
</protein>
<name>A0A377CE60_ECOLX</name>
<dbReference type="Pfam" id="PF00345">
    <property type="entry name" value="PapD_N"/>
    <property type="match status" value="1"/>
</dbReference>
<reference evidence="3 4" key="1">
    <citation type="submission" date="2018-06" db="EMBL/GenBank/DDBJ databases">
        <authorList>
            <consortium name="Pathogen Informatics"/>
            <person name="Doyle S."/>
        </authorList>
    </citation>
    <scope>NUCLEOTIDE SEQUENCE [LARGE SCALE GENOMIC DNA]</scope>
    <source>
        <strain evidence="3 4">NCTC10429</strain>
    </source>
</reference>
<accession>A0A377CE60</accession>
<feature type="compositionally biased region" description="Polar residues" evidence="1">
    <location>
        <begin position="66"/>
        <end position="78"/>
    </location>
</feature>
<dbReference type="AlphaFoldDB" id="A0A377CE60"/>
<evidence type="ECO:0000256" key="1">
    <source>
        <dbReference type="SAM" id="MobiDB-lite"/>
    </source>
</evidence>
<proteinExistence type="predicted"/>
<dbReference type="GO" id="GO:0071555">
    <property type="term" value="P:cell wall organization"/>
    <property type="evidence" value="ECO:0007669"/>
    <property type="project" value="InterPro"/>
</dbReference>
<organism evidence="3 4">
    <name type="scientific">Escherichia coli</name>
    <dbReference type="NCBI Taxonomy" id="562"/>
    <lineage>
        <taxon>Bacteria</taxon>
        <taxon>Pseudomonadati</taxon>
        <taxon>Pseudomonadota</taxon>
        <taxon>Gammaproteobacteria</taxon>
        <taxon>Enterobacterales</taxon>
        <taxon>Enterobacteriaceae</taxon>
        <taxon>Escherichia</taxon>
    </lineage>
</organism>
<evidence type="ECO:0000313" key="4">
    <source>
        <dbReference type="Proteomes" id="UP000254088"/>
    </source>
</evidence>
<dbReference type="PANTHER" id="PTHR30251">
    <property type="entry name" value="PILUS ASSEMBLY CHAPERONE"/>
    <property type="match status" value="1"/>
</dbReference>
<evidence type="ECO:0000313" key="3">
    <source>
        <dbReference type="EMBL" id="STL90857.1"/>
    </source>
</evidence>
<evidence type="ECO:0000259" key="2">
    <source>
        <dbReference type="Pfam" id="PF00345"/>
    </source>
</evidence>
<feature type="region of interest" description="Disordered" evidence="1">
    <location>
        <begin position="60"/>
        <end position="94"/>
    </location>
</feature>
<dbReference type="Proteomes" id="UP000254088">
    <property type="component" value="Unassembled WGS sequence"/>
</dbReference>
<dbReference type="EMBL" id="UGEX01000001">
    <property type="protein sequence ID" value="STL90857.1"/>
    <property type="molecule type" value="Genomic_DNA"/>
</dbReference>
<dbReference type="GO" id="GO:0030288">
    <property type="term" value="C:outer membrane-bounded periplasmic space"/>
    <property type="evidence" value="ECO:0007669"/>
    <property type="project" value="InterPro"/>
</dbReference>
<dbReference type="SUPFAM" id="SSF49354">
    <property type="entry name" value="PapD-like"/>
    <property type="match status" value="1"/>
</dbReference>
<sequence length="94" mass="10309">MKGLLSLLIFSMVLPAHAGIVIYGTRIIYPAENKEVMVQLMNQGNRSSLLQAWIDDGDTSLPPEKNSGSFHVNATSGKNRGKFRAASKNQNYAE</sequence>
<dbReference type="InterPro" id="IPR013783">
    <property type="entry name" value="Ig-like_fold"/>
</dbReference>
<dbReference type="Gene3D" id="2.60.40.10">
    <property type="entry name" value="Immunoglobulins"/>
    <property type="match status" value="1"/>
</dbReference>
<feature type="domain" description="Pili assembly chaperone N-terminal" evidence="2">
    <location>
        <begin position="19"/>
        <end position="72"/>
    </location>
</feature>
<dbReference type="InterPro" id="IPR008962">
    <property type="entry name" value="PapD-like_sf"/>
</dbReference>
<dbReference type="InterPro" id="IPR016147">
    <property type="entry name" value="Pili_assmbl_chaperone_N"/>
</dbReference>